<dbReference type="Proteomes" id="UP000683000">
    <property type="component" value="Unassembled WGS sequence"/>
</dbReference>
<comment type="caution">
    <text evidence="5">The sequence shown here is derived from an EMBL/GenBank/DDBJ whole genome shotgun (WGS) entry which is preliminary data.</text>
</comment>
<dbReference type="Gene3D" id="3.40.50.2300">
    <property type="match status" value="1"/>
</dbReference>
<dbReference type="SUPFAM" id="SSF55874">
    <property type="entry name" value="ATPase domain of HSP90 chaperone/DNA topoisomerase II/histidine kinase"/>
    <property type="match status" value="2"/>
</dbReference>
<name>A0A8I2YYI8_9AGAM</name>
<dbReference type="PANTHER" id="PTHR45339:SF1">
    <property type="entry name" value="HYBRID SIGNAL TRANSDUCTION HISTIDINE KINASE J"/>
    <property type="match status" value="1"/>
</dbReference>
<evidence type="ECO:0000313" key="5">
    <source>
        <dbReference type="EMBL" id="KAG6381739.1"/>
    </source>
</evidence>
<dbReference type="SUPFAM" id="SSF52172">
    <property type="entry name" value="CheY-like"/>
    <property type="match status" value="1"/>
</dbReference>
<evidence type="ECO:0000313" key="6">
    <source>
        <dbReference type="Proteomes" id="UP000683000"/>
    </source>
</evidence>
<dbReference type="OrthoDB" id="60033at2759"/>
<dbReference type="InterPro" id="IPR003594">
    <property type="entry name" value="HATPase_dom"/>
</dbReference>
<dbReference type="AlphaFoldDB" id="A0A8I2YYI8"/>
<feature type="modified residue" description="4-aspartylphosphate" evidence="3">
    <location>
        <position position="397"/>
    </location>
</feature>
<dbReference type="GO" id="GO:0000160">
    <property type="term" value="P:phosphorelay signal transduction system"/>
    <property type="evidence" value="ECO:0007669"/>
    <property type="project" value="UniProtKB-KW"/>
</dbReference>
<dbReference type="InterPro" id="IPR001789">
    <property type="entry name" value="Sig_transdc_resp-reg_receiver"/>
</dbReference>
<dbReference type="Gene3D" id="3.30.565.10">
    <property type="entry name" value="Histidine kinase-like ATPase, C-terminal domain"/>
    <property type="match status" value="2"/>
</dbReference>
<dbReference type="PANTHER" id="PTHR45339">
    <property type="entry name" value="HYBRID SIGNAL TRANSDUCTION HISTIDINE KINASE J"/>
    <property type="match status" value="1"/>
</dbReference>
<evidence type="ECO:0000256" key="1">
    <source>
        <dbReference type="ARBA" id="ARBA00022553"/>
    </source>
</evidence>
<organism evidence="5 6">
    <name type="scientific">Boletus reticuloceps</name>
    <dbReference type="NCBI Taxonomy" id="495285"/>
    <lineage>
        <taxon>Eukaryota</taxon>
        <taxon>Fungi</taxon>
        <taxon>Dikarya</taxon>
        <taxon>Basidiomycota</taxon>
        <taxon>Agaricomycotina</taxon>
        <taxon>Agaricomycetes</taxon>
        <taxon>Agaricomycetidae</taxon>
        <taxon>Boletales</taxon>
        <taxon>Boletineae</taxon>
        <taxon>Boletaceae</taxon>
        <taxon>Boletoideae</taxon>
        <taxon>Boletus</taxon>
    </lineage>
</organism>
<sequence>MATEARNLELVTYLDKTIDEVARCAAREAAGEHPSAISSEEDGVVLGDAVRLRQIVNDLASNACRFTPAGGRITCSTRLVFPAHSHPEPRRVPRPKAELEDAIEEVLVTPRNEVNEVGPASHCSGSADQQAVDNPTLQCKKIIEWLYALKSVTRAVEYHPTRLQGKLFTAFHQTEQGRQQGGKGTGLGVGSCTAYRGGRLGVRSKLGHGSTFWVELPSRHRLSRELQNSAWCGCQGRRSARPRVRVEKHSSDLEGPLSIELLQNRSPRRASVHNAMESLMDQGTHYTRQLLYCELPRNPPQAPVQGTAVPSLKSGSSAVFEPPIIVLVVDDDWLTQTIMSRTLSRLGCHVSTAENGKIALEMIIGRTFRRTQGRDDWMLPEQDDASTPCRYDVVFLDNQMPIMSGLEVIVKLREMGRGEFVVGVTGKVVAPRMGGVVLRWCRECTYWGPEGVHRGRGGPVSLVHGCIHTLMSILTKPVFEPNLVHMLAIADERRRREG</sequence>
<keyword evidence="1 3" id="KW-0597">Phosphoprotein</keyword>
<dbReference type="PROSITE" id="PS50110">
    <property type="entry name" value="RESPONSE_REGULATORY"/>
    <property type="match status" value="1"/>
</dbReference>
<dbReference type="EMBL" id="JAGFBS010000001">
    <property type="protein sequence ID" value="KAG6381739.1"/>
    <property type="molecule type" value="Genomic_DNA"/>
</dbReference>
<dbReference type="CDD" id="cd17546">
    <property type="entry name" value="REC_hyHK_CKI1_RcsC-like"/>
    <property type="match status" value="1"/>
</dbReference>
<accession>A0A8I2YYI8</accession>
<reference evidence="5" key="1">
    <citation type="submission" date="2021-03" db="EMBL/GenBank/DDBJ databases">
        <title>Evolutionary innovations through gain and loss of genes in the ectomycorrhizal Boletales.</title>
        <authorList>
            <person name="Wu G."/>
            <person name="Miyauchi S."/>
            <person name="Morin E."/>
            <person name="Yang Z.-L."/>
            <person name="Xu J."/>
            <person name="Martin F.M."/>
        </authorList>
    </citation>
    <scope>NUCLEOTIDE SEQUENCE</scope>
    <source>
        <strain evidence="5">BR01</strain>
    </source>
</reference>
<evidence type="ECO:0000259" key="4">
    <source>
        <dbReference type="PROSITE" id="PS50110"/>
    </source>
</evidence>
<keyword evidence="2" id="KW-0902">Two-component regulatory system</keyword>
<keyword evidence="6" id="KW-1185">Reference proteome</keyword>
<dbReference type="SMART" id="SM00387">
    <property type="entry name" value="HATPase_c"/>
    <property type="match status" value="1"/>
</dbReference>
<protein>
    <recommendedName>
        <fullName evidence="4">Response regulatory domain-containing protein</fullName>
    </recommendedName>
</protein>
<evidence type="ECO:0000256" key="2">
    <source>
        <dbReference type="ARBA" id="ARBA00023012"/>
    </source>
</evidence>
<proteinExistence type="predicted"/>
<evidence type="ECO:0000256" key="3">
    <source>
        <dbReference type="PROSITE-ProRule" id="PRU00169"/>
    </source>
</evidence>
<gene>
    <name evidence="5" type="ORF">JVT61DRAFT_344</name>
</gene>
<feature type="domain" description="Response regulatory" evidence="4">
    <location>
        <begin position="325"/>
        <end position="498"/>
    </location>
</feature>
<dbReference type="InterPro" id="IPR036890">
    <property type="entry name" value="HATPase_C_sf"/>
</dbReference>
<dbReference type="InterPro" id="IPR011006">
    <property type="entry name" value="CheY-like_superfamily"/>
</dbReference>